<organism evidence="1 2">
    <name type="scientific">Thioalbus denitrificans</name>
    <dbReference type="NCBI Taxonomy" id="547122"/>
    <lineage>
        <taxon>Bacteria</taxon>
        <taxon>Pseudomonadati</taxon>
        <taxon>Pseudomonadota</taxon>
        <taxon>Gammaproteobacteria</taxon>
        <taxon>Chromatiales</taxon>
        <taxon>Ectothiorhodospiraceae</taxon>
        <taxon>Thioalbus</taxon>
    </lineage>
</organism>
<proteinExistence type="predicted"/>
<dbReference type="EMBL" id="QPJY01000009">
    <property type="protein sequence ID" value="RCX26477.1"/>
    <property type="molecule type" value="Genomic_DNA"/>
</dbReference>
<name>A0A369C1D1_9GAMM</name>
<accession>A0A369C1D1</accession>
<evidence type="ECO:0000313" key="2">
    <source>
        <dbReference type="Proteomes" id="UP000252707"/>
    </source>
</evidence>
<keyword evidence="2" id="KW-1185">Reference proteome</keyword>
<gene>
    <name evidence="1" type="ORF">DFQ59_1096</name>
</gene>
<sequence>MSRNPRLESLVRDTLGCTCPEEVFRDIDELPPAPDSPVTRSWVIGDRLMIQILPTDDARALATRLPELLTAARRERDRRGLNRARLVIASDDPAAPGLEVIPLPDDRIHLHVLPRAALAGLGG</sequence>
<protein>
    <submittedName>
        <fullName evidence="1">Uncharacterized protein</fullName>
    </submittedName>
</protein>
<dbReference type="AlphaFoldDB" id="A0A369C1D1"/>
<dbReference type="Proteomes" id="UP000252707">
    <property type="component" value="Unassembled WGS sequence"/>
</dbReference>
<dbReference type="RefSeq" id="WP_114280562.1">
    <property type="nucleotide sequence ID" value="NZ_QPJY01000009.1"/>
</dbReference>
<comment type="caution">
    <text evidence="1">The sequence shown here is derived from an EMBL/GenBank/DDBJ whole genome shotgun (WGS) entry which is preliminary data.</text>
</comment>
<reference evidence="1 2" key="1">
    <citation type="submission" date="2018-07" db="EMBL/GenBank/DDBJ databases">
        <title>Genomic Encyclopedia of Type Strains, Phase IV (KMG-IV): sequencing the most valuable type-strain genomes for metagenomic binning, comparative biology and taxonomic classification.</title>
        <authorList>
            <person name="Goeker M."/>
        </authorList>
    </citation>
    <scope>NUCLEOTIDE SEQUENCE [LARGE SCALE GENOMIC DNA]</scope>
    <source>
        <strain evidence="1 2">DSM 26407</strain>
    </source>
</reference>
<dbReference type="OrthoDB" id="5769940at2"/>
<evidence type="ECO:0000313" key="1">
    <source>
        <dbReference type="EMBL" id="RCX26477.1"/>
    </source>
</evidence>